<evidence type="ECO:0000313" key="10">
    <source>
        <dbReference type="Proteomes" id="UP000469724"/>
    </source>
</evidence>
<evidence type="ECO:0000256" key="4">
    <source>
        <dbReference type="ARBA" id="ARBA00022692"/>
    </source>
</evidence>
<evidence type="ECO:0000259" key="8">
    <source>
        <dbReference type="PROSITE" id="PS50928"/>
    </source>
</evidence>
<comment type="subcellular location">
    <subcellularLocation>
        <location evidence="1 7">Cell membrane</location>
        <topology evidence="1 7">Multi-pass membrane protein</topology>
    </subcellularLocation>
</comment>
<dbReference type="AlphaFoldDB" id="A0A7K3NNG5"/>
<feature type="transmembrane region" description="Helical" evidence="7">
    <location>
        <begin position="194"/>
        <end position="215"/>
    </location>
</feature>
<feature type="domain" description="ABC transmembrane type-1" evidence="8">
    <location>
        <begin position="65"/>
        <end position="245"/>
    </location>
</feature>
<sequence length="260" mass="28131">MLSATGPLSGKMVFLLRLLLILAVLAVWEMLARFKILDPFFMSQPTAILVDMKEAFFSGEIIPHIAVTLKEALAGLFFGTLTGVLTALILEKAETAARVLDPIIMALYGIPKLALGPIFILWFGLGIESKIFLAALMVYFLVLFNSYAGFRNVDQSLVNAVKLMGASNRQIMLKVVLPSSIPWMLAGIKAGLGAALLGAVVGEYIGANSGLGWMVEYAGGMYDIARVFTCIIVLMLLMAALNTALGMVEGRLLKWRPTVE</sequence>
<dbReference type="InterPro" id="IPR035906">
    <property type="entry name" value="MetI-like_sf"/>
</dbReference>
<dbReference type="PANTHER" id="PTHR30151:SF20">
    <property type="entry name" value="ABC TRANSPORTER PERMEASE PROTEIN HI_0355-RELATED"/>
    <property type="match status" value="1"/>
</dbReference>
<comment type="similarity">
    <text evidence="7">Belongs to the binding-protein-dependent transport system permease family.</text>
</comment>
<dbReference type="EMBL" id="JAAGRQ010000026">
    <property type="protein sequence ID" value="NDY56739.1"/>
    <property type="molecule type" value="Genomic_DNA"/>
</dbReference>
<evidence type="ECO:0000256" key="7">
    <source>
        <dbReference type="RuleBase" id="RU363032"/>
    </source>
</evidence>
<dbReference type="Gene3D" id="1.10.3720.10">
    <property type="entry name" value="MetI-like"/>
    <property type="match status" value="1"/>
</dbReference>
<evidence type="ECO:0000256" key="6">
    <source>
        <dbReference type="ARBA" id="ARBA00023136"/>
    </source>
</evidence>
<evidence type="ECO:0000256" key="1">
    <source>
        <dbReference type="ARBA" id="ARBA00004651"/>
    </source>
</evidence>
<feature type="transmembrane region" description="Helical" evidence="7">
    <location>
        <begin position="102"/>
        <end position="125"/>
    </location>
</feature>
<feature type="transmembrane region" description="Helical" evidence="7">
    <location>
        <begin position="227"/>
        <end position="248"/>
    </location>
</feature>
<accession>A0A7K3NNG5</accession>
<keyword evidence="6 7" id="KW-0472">Membrane</keyword>
<reference evidence="9 10" key="1">
    <citation type="submission" date="2020-02" db="EMBL/GenBank/DDBJ databases">
        <title>Comparative genomics of sulfur disproportionating microorganisms.</title>
        <authorList>
            <person name="Ward L.M."/>
            <person name="Bertran E."/>
            <person name="Johnston D.T."/>
        </authorList>
    </citation>
    <scope>NUCLEOTIDE SEQUENCE [LARGE SCALE GENOMIC DNA]</scope>
    <source>
        <strain evidence="9 10">DSM 3696</strain>
    </source>
</reference>
<dbReference type="PANTHER" id="PTHR30151">
    <property type="entry name" value="ALKANE SULFONATE ABC TRANSPORTER-RELATED, MEMBRANE SUBUNIT"/>
    <property type="match status" value="1"/>
</dbReference>
<keyword evidence="5 7" id="KW-1133">Transmembrane helix</keyword>
<keyword evidence="10" id="KW-1185">Reference proteome</keyword>
<dbReference type="SUPFAM" id="SSF161098">
    <property type="entry name" value="MetI-like"/>
    <property type="match status" value="1"/>
</dbReference>
<keyword evidence="3" id="KW-1003">Cell membrane</keyword>
<protein>
    <submittedName>
        <fullName evidence="9">ABC transporter permease</fullName>
    </submittedName>
</protein>
<organism evidence="9 10">
    <name type="scientific">Desulfolutivibrio sulfodismutans</name>
    <dbReference type="NCBI Taxonomy" id="63561"/>
    <lineage>
        <taxon>Bacteria</taxon>
        <taxon>Pseudomonadati</taxon>
        <taxon>Thermodesulfobacteriota</taxon>
        <taxon>Desulfovibrionia</taxon>
        <taxon>Desulfovibrionales</taxon>
        <taxon>Desulfovibrionaceae</taxon>
        <taxon>Desulfolutivibrio</taxon>
    </lineage>
</organism>
<feature type="transmembrane region" description="Helical" evidence="7">
    <location>
        <begin position="12"/>
        <end position="31"/>
    </location>
</feature>
<dbReference type="GO" id="GO:0005886">
    <property type="term" value="C:plasma membrane"/>
    <property type="evidence" value="ECO:0007669"/>
    <property type="project" value="UniProtKB-SubCell"/>
</dbReference>
<dbReference type="Pfam" id="PF00528">
    <property type="entry name" value="BPD_transp_1"/>
    <property type="match status" value="1"/>
</dbReference>
<proteinExistence type="inferred from homology"/>
<dbReference type="GO" id="GO:0055085">
    <property type="term" value="P:transmembrane transport"/>
    <property type="evidence" value="ECO:0007669"/>
    <property type="project" value="InterPro"/>
</dbReference>
<evidence type="ECO:0000256" key="5">
    <source>
        <dbReference type="ARBA" id="ARBA00022989"/>
    </source>
</evidence>
<dbReference type="Proteomes" id="UP000469724">
    <property type="component" value="Unassembled WGS sequence"/>
</dbReference>
<feature type="transmembrane region" description="Helical" evidence="7">
    <location>
        <begin position="72"/>
        <end position="90"/>
    </location>
</feature>
<dbReference type="CDD" id="cd06261">
    <property type="entry name" value="TM_PBP2"/>
    <property type="match status" value="1"/>
</dbReference>
<comment type="caution">
    <text evidence="9">The sequence shown here is derived from an EMBL/GenBank/DDBJ whole genome shotgun (WGS) entry which is preliminary data.</text>
</comment>
<keyword evidence="4 7" id="KW-0812">Transmembrane</keyword>
<keyword evidence="2 7" id="KW-0813">Transport</keyword>
<dbReference type="RefSeq" id="WP_163301787.1">
    <property type="nucleotide sequence ID" value="NZ_JAAGRQ010000026.1"/>
</dbReference>
<dbReference type="PROSITE" id="PS50928">
    <property type="entry name" value="ABC_TM1"/>
    <property type="match status" value="1"/>
</dbReference>
<dbReference type="InterPro" id="IPR000515">
    <property type="entry name" value="MetI-like"/>
</dbReference>
<feature type="transmembrane region" description="Helical" evidence="7">
    <location>
        <begin position="131"/>
        <end position="150"/>
    </location>
</feature>
<gene>
    <name evidence="9" type="ORF">G3N56_08275</name>
</gene>
<evidence type="ECO:0000313" key="9">
    <source>
        <dbReference type="EMBL" id="NDY56739.1"/>
    </source>
</evidence>
<evidence type="ECO:0000256" key="2">
    <source>
        <dbReference type="ARBA" id="ARBA00022448"/>
    </source>
</evidence>
<name>A0A7K3NNG5_9BACT</name>
<evidence type="ECO:0000256" key="3">
    <source>
        <dbReference type="ARBA" id="ARBA00022475"/>
    </source>
</evidence>